<evidence type="ECO:0000313" key="3">
    <source>
        <dbReference type="Proteomes" id="UP000887569"/>
    </source>
</evidence>
<keyword evidence="2" id="KW-0472">Membrane</keyword>
<feature type="compositionally biased region" description="Polar residues" evidence="1">
    <location>
        <begin position="61"/>
        <end position="78"/>
    </location>
</feature>
<feature type="transmembrane region" description="Helical" evidence="2">
    <location>
        <begin position="20"/>
        <end position="42"/>
    </location>
</feature>
<dbReference type="Proteomes" id="UP000887569">
    <property type="component" value="Unplaced"/>
</dbReference>
<protein>
    <submittedName>
        <fullName evidence="4">Uncharacterized protein</fullName>
    </submittedName>
</protein>
<evidence type="ECO:0000313" key="4">
    <source>
        <dbReference type="WBParaSite" id="PgR045_g023_t01"/>
    </source>
</evidence>
<keyword evidence="2" id="KW-1133">Transmembrane helix</keyword>
<sequence>MSTLGDEFARMGSADVLNFAMIGFGVGCCISMFTIVFICQLVRGPDYACPHLDYFSTPLHSDSKTPTPSSAISSSGGLKQSIPLTPKKKSDGQMTSSVDKQHEVNQSMDGLLINHDFHIAFMSYNVHIFNVQTGSRKIPDR</sequence>
<dbReference type="WBParaSite" id="PgR045_g023_t01">
    <property type="protein sequence ID" value="PgR045_g023_t01"/>
    <property type="gene ID" value="PgR045_g023"/>
</dbReference>
<reference evidence="4" key="1">
    <citation type="submission" date="2022-11" db="UniProtKB">
        <authorList>
            <consortium name="WormBaseParasite"/>
        </authorList>
    </citation>
    <scope>IDENTIFICATION</scope>
</reference>
<proteinExistence type="predicted"/>
<organism evidence="3 4">
    <name type="scientific">Parascaris univalens</name>
    <name type="common">Nematode worm</name>
    <dbReference type="NCBI Taxonomy" id="6257"/>
    <lineage>
        <taxon>Eukaryota</taxon>
        <taxon>Metazoa</taxon>
        <taxon>Ecdysozoa</taxon>
        <taxon>Nematoda</taxon>
        <taxon>Chromadorea</taxon>
        <taxon>Rhabditida</taxon>
        <taxon>Spirurina</taxon>
        <taxon>Ascaridomorpha</taxon>
        <taxon>Ascaridoidea</taxon>
        <taxon>Ascarididae</taxon>
        <taxon>Parascaris</taxon>
    </lineage>
</organism>
<evidence type="ECO:0000256" key="1">
    <source>
        <dbReference type="SAM" id="MobiDB-lite"/>
    </source>
</evidence>
<evidence type="ECO:0000256" key="2">
    <source>
        <dbReference type="SAM" id="Phobius"/>
    </source>
</evidence>
<accession>A0A915BM60</accession>
<dbReference type="AlphaFoldDB" id="A0A915BM60"/>
<name>A0A915BM60_PARUN</name>
<feature type="region of interest" description="Disordered" evidence="1">
    <location>
        <begin position="61"/>
        <end position="100"/>
    </location>
</feature>
<keyword evidence="2" id="KW-0812">Transmembrane</keyword>
<keyword evidence="3" id="KW-1185">Reference proteome</keyword>